<dbReference type="InterPro" id="IPR052019">
    <property type="entry name" value="F420H2_bilvrd_red/Heme_oxyg"/>
</dbReference>
<evidence type="ECO:0000313" key="4">
    <source>
        <dbReference type="Proteomes" id="UP000800981"/>
    </source>
</evidence>
<dbReference type="SUPFAM" id="SSF50475">
    <property type="entry name" value="FMN-binding split barrel"/>
    <property type="match status" value="1"/>
</dbReference>
<dbReference type="NCBIfam" id="TIGR03618">
    <property type="entry name" value="Rv1155_F420"/>
    <property type="match status" value="1"/>
</dbReference>
<reference evidence="3 4" key="1">
    <citation type="submission" date="2020-03" db="EMBL/GenBank/DDBJ databases">
        <title>Two novel Motilibacter sp.</title>
        <authorList>
            <person name="Liu S."/>
        </authorList>
    </citation>
    <scope>NUCLEOTIDE SEQUENCE [LARGE SCALE GENOMIC DNA]</scope>
    <source>
        <strain evidence="3 4">E257</strain>
    </source>
</reference>
<name>A0ABX0GUK4_9ACTN</name>
<keyword evidence="1" id="KW-0560">Oxidoreductase</keyword>
<feature type="domain" description="Pyridoxamine 5'-phosphate oxidase N-terminal" evidence="2">
    <location>
        <begin position="4"/>
        <end position="129"/>
    </location>
</feature>
<organism evidence="3 4">
    <name type="scientific">Motilibacter deserti</name>
    <dbReference type="NCBI Taxonomy" id="2714956"/>
    <lineage>
        <taxon>Bacteria</taxon>
        <taxon>Bacillati</taxon>
        <taxon>Actinomycetota</taxon>
        <taxon>Actinomycetes</taxon>
        <taxon>Motilibacterales</taxon>
        <taxon>Motilibacteraceae</taxon>
        <taxon>Motilibacter</taxon>
    </lineage>
</organism>
<dbReference type="EMBL" id="JAANNP010000006">
    <property type="protein sequence ID" value="NHC14452.1"/>
    <property type="molecule type" value="Genomic_DNA"/>
</dbReference>
<comment type="caution">
    <text evidence="3">The sequence shown here is derived from an EMBL/GenBank/DDBJ whole genome shotgun (WGS) entry which is preliminary data.</text>
</comment>
<dbReference type="InterPro" id="IPR012349">
    <property type="entry name" value="Split_barrel_FMN-bd"/>
</dbReference>
<dbReference type="InterPro" id="IPR011576">
    <property type="entry name" value="Pyridox_Oxase_N"/>
</dbReference>
<evidence type="ECO:0000313" key="3">
    <source>
        <dbReference type="EMBL" id="NHC14452.1"/>
    </source>
</evidence>
<sequence length="136" mass="15438">MDAERAREFVRSNSRAVLTTFRADGRPQLSPVTVGVDDAGRVIVSSRETAVKVRNLRRDPRVAACVFTERFFGDWVQVEGTAEIVALPEAMELLVDYYRRIAGEHPDWDDYRAAMERDRRVLLRFAIERAGPNVSG</sequence>
<dbReference type="RefSeq" id="WP_166281980.1">
    <property type="nucleotide sequence ID" value="NZ_JAANNP010000006.1"/>
</dbReference>
<evidence type="ECO:0000256" key="1">
    <source>
        <dbReference type="ARBA" id="ARBA00023002"/>
    </source>
</evidence>
<accession>A0ABX0GUK4</accession>
<proteinExistence type="predicted"/>
<gene>
    <name evidence="3" type="ORF">G9H71_11750</name>
</gene>
<protein>
    <submittedName>
        <fullName evidence="3">PPOX class F420-dependent oxidoreductase</fullName>
    </submittedName>
</protein>
<dbReference type="PANTHER" id="PTHR35176:SF2">
    <property type="entry name" value="F420H(2)-DEPENDENT REDUCTASE RV1155"/>
    <property type="match status" value="1"/>
</dbReference>
<dbReference type="Gene3D" id="2.30.110.10">
    <property type="entry name" value="Electron Transport, Fmn-binding Protein, Chain A"/>
    <property type="match status" value="1"/>
</dbReference>
<keyword evidence="4" id="KW-1185">Reference proteome</keyword>
<dbReference type="InterPro" id="IPR019920">
    <property type="entry name" value="F420-binding_dom_put"/>
</dbReference>
<evidence type="ECO:0000259" key="2">
    <source>
        <dbReference type="Pfam" id="PF01243"/>
    </source>
</evidence>
<dbReference type="Pfam" id="PF01243">
    <property type="entry name" value="PNPOx_N"/>
    <property type="match status" value="1"/>
</dbReference>
<dbReference type="Proteomes" id="UP000800981">
    <property type="component" value="Unassembled WGS sequence"/>
</dbReference>
<dbReference type="PANTHER" id="PTHR35176">
    <property type="entry name" value="HEME OXYGENASE HI_0854-RELATED"/>
    <property type="match status" value="1"/>
</dbReference>